<dbReference type="AlphaFoldDB" id="A0A6V7XCU7"/>
<dbReference type="EMBL" id="CAJEWN010001396">
    <property type="protein sequence ID" value="CAD2197124.1"/>
    <property type="molecule type" value="Genomic_DNA"/>
</dbReference>
<reference evidence="1 2" key="1">
    <citation type="submission" date="2020-08" db="EMBL/GenBank/DDBJ databases">
        <authorList>
            <person name="Koutsovoulos G."/>
            <person name="Danchin GJ E."/>
        </authorList>
    </citation>
    <scope>NUCLEOTIDE SEQUENCE [LARGE SCALE GENOMIC DNA]</scope>
</reference>
<evidence type="ECO:0000313" key="2">
    <source>
        <dbReference type="Proteomes" id="UP000580250"/>
    </source>
</evidence>
<gene>
    <name evidence="1" type="ORF">MENT_LOCUS50342</name>
</gene>
<accession>A0A6V7XCU7</accession>
<organism evidence="1 2">
    <name type="scientific">Meloidogyne enterolobii</name>
    <name type="common">Root-knot nematode worm</name>
    <name type="synonym">Meloidogyne mayaguensis</name>
    <dbReference type="NCBI Taxonomy" id="390850"/>
    <lineage>
        <taxon>Eukaryota</taxon>
        <taxon>Metazoa</taxon>
        <taxon>Ecdysozoa</taxon>
        <taxon>Nematoda</taxon>
        <taxon>Chromadorea</taxon>
        <taxon>Rhabditida</taxon>
        <taxon>Tylenchina</taxon>
        <taxon>Tylenchomorpha</taxon>
        <taxon>Tylenchoidea</taxon>
        <taxon>Meloidogynidae</taxon>
        <taxon>Meloidogyninae</taxon>
        <taxon>Meloidogyne</taxon>
    </lineage>
</organism>
<comment type="caution">
    <text evidence="1">The sequence shown here is derived from an EMBL/GenBank/DDBJ whole genome shotgun (WGS) entry which is preliminary data.</text>
</comment>
<proteinExistence type="predicted"/>
<dbReference type="Proteomes" id="UP000580250">
    <property type="component" value="Unassembled WGS sequence"/>
</dbReference>
<name>A0A6V7XCU7_MELEN</name>
<evidence type="ECO:0000313" key="1">
    <source>
        <dbReference type="EMBL" id="CAD2197124.1"/>
    </source>
</evidence>
<protein>
    <submittedName>
        <fullName evidence="1">Uncharacterized protein</fullName>
    </submittedName>
</protein>
<sequence length="56" mass="6407">MKIKIKKILIRKKINKIGRSVKGVNDVCAQRYNSAKGKGNDLKFCSDISKRLIYHS</sequence>